<evidence type="ECO:0000256" key="7">
    <source>
        <dbReference type="SAM" id="Phobius"/>
    </source>
</evidence>
<keyword evidence="5 7" id="KW-1133">Transmembrane helix</keyword>
<dbReference type="PANTHER" id="PTHR23501">
    <property type="entry name" value="MAJOR FACILITATOR SUPERFAMILY"/>
    <property type="match status" value="1"/>
</dbReference>
<feature type="transmembrane region" description="Helical" evidence="7">
    <location>
        <begin position="56"/>
        <end position="75"/>
    </location>
</feature>
<dbReference type="InterPro" id="IPR004638">
    <property type="entry name" value="EmrB-like"/>
</dbReference>
<feature type="transmembrane region" description="Helical" evidence="7">
    <location>
        <begin position="112"/>
        <end position="133"/>
    </location>
</feature>
<feature type="transmembrane region" description="Helical" evidence="7">
    <location>
        <begin position="145"/>
        <end position="167"/>
    </location>
</feature>
<keyword evidence="4 7" id="KW-0812">Transmembrane</keyword>
<dbReference type="GO" id="GO:0022857">
    <property type="term" value="F:transmembrane transporter activity"/>
    <property type="evidence" value="ECO:0007669"/>
    <property type="project" value="InterPro"/>
</dbReference>
<accession>A0A6J6DZ07</accession>
<dbReference type="InterPro" id="IPR036259">
    <property type="entry name" value="MFS_trans_sf"/>
</dbReference>
<dbReference type="PANTHER" id="PTHR23501:SF197">
    <property type="entry name" value="COMD"/>
    <property type="match status" value="1"/>
</dbReference>
<feature type="transmembrane region" description="Helical" evidence="7">
    <location>
        <begin position="415"/>
        <end position="433"/>
    </location>
</feature>
<feature type="transmembrane region" description="Helical" evidence="7">
    <location>
        <begin position="348"/>
        <end position="366"/>
    </location>
</feature>
<feature type="domain" description="Major facilitator superfamily (MFS) profile" evidence="8">
    <location>
        <begin position="22"/>
        <end position="518"/>
    </location>
</feature>
<feature type="transmembrane region" description="Helical" evidence="7">
    <location>
        <begin position="494"/>
        <end position="513"/>
    </location>
</feature>
<dbReference type="EMBL" id="CAEZTP010000024">
    <property type="protein sequence ID" value="CAB4569430.1"/>
    <property type="molecule type" value="Genomic_DNA"/>
</dbReference>
<dbReference type="InterPro" id="IPR011701">
    <property type="entry name" value="MFS"/>
</dbReference>
<dbReference type="Gene3D" id="1.20.1250.20">
    <property type="entry name" value="MFS general substrate transporter like domains"/>
    <property type="match status" value="1"/>
</dbReference>
<feature type="transmembrane region" description="Helical" evidence="7">
    <location>
        <begin position="241"/>
        <end position="262"/>
    </location>
</feature>
<evidence type="ECO:0000313" key="9">
    <source>
        <dbReference type="EMBL" id="CAB4569430.1"/>
    </source>
</evidence>
<dbReference type="Gene3D" id="1.20.1720.10">
    <property type="entry name" value="Multidrug resistance protein D"/>
    <property type="match status" value="1"/>
</dbReference>
<evidence type="ECO:0000256" key="3">
    <source>
        <dbReference type="ARBA" id="ARBA00022475"/>
    </source>
</evidence>
<proteinExistence type="predicted"/>
<evidence type="ECO:0000256" key="5">
    <source>
        <dbReference type="ARBA" id="ARBA00022989"/>
    </source>
</evidence>
<name>A0A6J6DZ07_9ZZZZ</name>
<evidence type="ECO:0000256" key="2">
    <source>
        <dbReference type="ARBA" id="ARBA00022448"/>
    </source>
</evidence>
<keyword evidence="3" id="KW-1003">Cell membrane</keyword>
<dbReference type="CDD" id="cd17502">
    <property type="entry name" value="MFS_Azr1_MDR_like"/>
    <property type="match status" value="1"/>
</dbReference>
<comment type="subcellular location">
    <subcellularLocation>
        <location evidence="1">Cell membrane</location>
        <topology evidence="1">Multi-pass membrane protein</topology>
    </subcellularLocation>
</comment>
<keyword evidence="2" id="KW-0813">Transport</keyword>
<gene>
    <name evidence="9" type="ORF">UFOPK1698_00435</name>
</gene>
<evidence type="ECO:0000256" key="1">
    <source>
        <dbReference type="ARBA" id="ARBA00004651"/>
    </source>
</evidence>
<dbReference type="PRINTS" id="PR01036">
    <property type="entry name" value="TCRTETB"/>
</dbReference>
<reference evidence="9" key="1">
    <citation type="submission" date="2020-05" db="EMBL/GenBank/DDBJ databases">
        <authorList>
            <person name="Chiriac C."/>
            <person name="Salcher M."/>
            <person name="Ghai R."/>
            <person name="Kavagutti S V."/>
        </authorList>
    </citation>
    <scope>NUCLEOTIDE SEQUENCE</scope>
</reference>
<dbReference type="InterPro" id="IPR020846">
    <property type="entry name" value="MFS_dom"/>
</dbReference>
<evidence type="ECO:0000256" key="4">
    <source>
        <dbReference type="ARBA" id="ARBA00022692"/>
    </source>
</evidence>
<dbReference type="SUPFAM" id="SSF103473">
    <property type="entry name" value="MFS general substrate transporter"/>
    <property type="match status" value="1"/>
</dbReference>
<protein>
    <submittedName>
        <fullName evidence="9">Unannotated protein</fullName>
    </submittedName>
</protein>
<dbReference type="PROSITE" id="PS50850">
    <property type="entry name" value="MFS"/>
    <property type="match status" value="1"/>
</dbReference>
<sequence>MSENNLTPTTPKNFTHKEIMVILGGLMSGMLLAALDQTIVSTALKSIVEEFNGLNHYTWVVTAYLLTSTASTPLYGKISDIYGRRIVFQFAIVTFLIGSFLSGASQNMEQLIAFRAVQGLGAGGLMALTFVIIGDIVAPRERGRYQGYFGAVWGLSSVAGPLLGGFFSDRGELFGITGWRWIFYINLPIGIASLIVTSAVLHIPKVKREHSIDYLGALLMVSAVTLVLLSTAVFGPQNGWVDPRTTGCLIAGLILTVLFLLWEKRAKEPILPLYLFKNHTFSLTSILGALIGAGMFGAIVMLPLYLQVVKGDSATTAGLKLIPLMLGILSMSILSGKLISKHGHYKRFPVAGTLLMTIGILLMTRLQIDTPFWQISIYAVMVGAGLGLSMQTIVIALQNSIDFKDMGVATSSNTFFRSLGSVFGTAIFGSILTNRVGHYLESNFTQLATNNSAALKDFDMSRLDGISENTAVLETLPPEIKTTALEAFVSSFHIVFYAAAPITALGFLLALQLREMPLRTNKEYAEAKQDAVGDSLG</sequence>
<feature type="transmembrane region" description="Helical" evidence="7">
    <location>
        <begin position="283"/>
        <end position="305"/>
    </location>
</feature>
<dbReference type="FunFam" id="1.20.1720.10:FF:000004">
    <property type="entry name" value="EmrB/QacA family drug resistance transporter"/>
    <property type="match status" value="1"/>
</dbReference>
<feature type="transmembrane region" description="Helical" evidence="7">
    <location>
        <begin position="21"/>
        <end position="44"/>
    </location>
</feature>
<dbReference type="NCBIfam" id="TIGR00711">
    <property type="entry name" value="efflux_EmrB"/>
    <property type="match status" value="1"/>
</dbReference>
<feature type="transmembrane region" description="Helical" evidence="7">
    <location>
        <begin position="215"/>
        <end position="235"/>
    </location>
</feature>
<feature type="transmembrane region" description="Helical" evidence="7">
    <location>
        <begin position="317"/>
        <end position="336"/>
    </location>
</feature>
<dbReference type="GO" id="GO:0005886">
    <property type="term" value="C:plasma membrane"/>
    <property type="evidence" value="ECO:0007669"/>
    <property type="project" value="UniProtKB-SubCell"/>
</dbReference>
<dbReference type="AlphaFoldDB" id="A0A6J6DZ07"/>
<organism evidence="9">
    <name type="scientific">freshwater metagenome</name>
    <dbReference type="NCBI Taxonomy" id="449393"/>
    <lineage>
        <taxon>unclassified sequences</taxon>
        <taxon>metagenomes</taxon>
        <taxon>ecological metagenomes</taxon>
    </lineage>
</organism>
<feature type="transmembrane region" description="Helical" evidence="7">
    <location>
        <begin position="372"/>
        <end position="394"/>
    </location>
</feature>
<evidence type="ECO:0000259" key="8">
    <source>
        <dbReference type="PROSITE" id="PS50850"/>
    </source>
</evidence>
<feature type="transmembrane region" description="Helical" evidence="7">
    <location>
        <begin position="179"/>
        <end position="203"/>
    </location>
</feature>
<keyword evidence="6 7" id="KW-0472">Membrane</keyword>
<evidence type="ECO:0000256" key="6">
    <source>
        <dbReference type="ARBA" id="ARBA00023136"/>
    </source>
</evidence>
<feature type="transmembrane region" description="Helical" evidence="7">
    <location>
        <begin position="87"/>
        <end position="106"/>
    </location>
</feature>
<dbReference type="Pfam" id="PF07690">
    <property type="entry name" value="MFS_1"/>
    <property type="match status" value="1"/>
</dbReference>